<dbReference type="EMBL" id="MU003692">
    <property type="protein sequence ID" value="KAF2817566.1"/>
    <property type="molecule type" value="Genomic_DNA"/>
</dbReference>
<reference evidence="4" key="2">
    <citation type="submission" date="2020-04" db="EMBL/GenBank/DDBJ databases">
        <authorList>
            <consortium name="NCBI Genome Project"/>
        </authorList>
    </citation>
    <scope>NUCLEOTIDE SEQUENCE</scope>
    <source>
        <strain evidence="4">CBS 304.34</strain>
    </source>
</reference>
<feature type="region of interest" description="Disordered" evidence="1">
    <location>
        <begin position="136"/>
        <end position="183"/>
    </location>
</feature>
<keyword evidence="3" id="KW-1185">Reference proteome</keyword>
<dbReference type="Proteomes" id="UP000504636">
    <property type="component" value="Unplaced"/>
</dbReference>
<dbReference type="GeneID" id="54467310"/>
<dbReference type="RefSeq" id="XP_033584530.1">
    <property type="nucleotide sequence ID" value="XM_033726417.1"/>
</dbReference>
<organism evidence="2">
    <name type="scientific">Mytilinidion resinicola</name>
    <dbReference type="NCBI Taxonomy" id="574789"/>
    <lineage>
        <taxon>Eukaryota</taxon>
        <taxon>Fungi</taxon>
        <taxon>Dikarya</taxon>
        <taxon>Ascomycota</taxon>
        <taxon>Pezizomycotina</taxon>
        <taxon>Dothideomycetes</taxon>
        <taxon>Pleosporomycetidae</taxon>
        <taxon>Mytilinidiales</taxon>
        <taxon>Mytilinidiaceae</taxon>
        <taxon>Mytilinidion</taxon>
    </lineage>
</organism>
<name>A0A6A6Z974_9PEZI</name>
<protein>
    <submittedName>
        <fullName evidence="2 4">Uncharacterized protein</fullName>
    </submittedName>
</protein>
<reference evidence="2 4" key="1">
    <citation type="journal article" date="2020" name="Stud. Mycol.">
        <title>101 Dothideomycetes genomes: a test case for predicting lifestyles and emergence of pathogens.</title>
        <authorList>
            <person name="Haridas S."/>
            <person name="Albert R."/>
            <person name="Binder M."/>
            <person name="Bloem J."/>
            <person name="Labutti K."/>
            <person name="Salamov A."/>
            <person name="Andreopoulos B."/>
            <person name="Baker S."/>
            <person name="Barry K."/>
            <person name="Bills G."/>
            <person name="Bluhm B."/>
            <person name="Cannon C."/>
            <person name="Castanera R."/>
            <person name="Culley D."/>
            <person name="Daum C."/>
            <person name="Ezra D."/>
            <person name="Gonzalez J."/>
            <person name="Henrissat B."/>
            <person name="Kuo A."/>
            <person name="Liang C."/>
            <person name="Lipzen A."/>
            <person name="Lutzoni F."/>
            <person name="Magnuson J."/>
            <person name="Mondo S."/>
            <person name="Nolan M."/>
            <person name="Ohm R."/>
            <person name="Pangilinan J."/>
            <person name="Park H.-J."/>
            <person name="Ramirez L."/>
            <person name="Alfaro M."/>
            <person name="Sun H."/>
            <person name="Tritt A."/>
            <person name="Yoshinaga Y."/>
            <person name="Zwiers L.-H."/>
            <person name="Turgeon B."/>
            <person name="Goodwin S."/>
            <person name="Spatafora J."/>
            <person name="Crous P."/>
            <person name="Grigoriev I."/>
        </authorList>
    </citation>
    <scope>NUCLEOTIDE SEQUENCE</scope>
    <source>
        <strain evidence="2 4">CBS 304.34</strain>
    </source>
</reference>
<gene>
    <name evidence="2 4" type="ORF">BDZ99DRAFT_530477</name>
</gene>
<accession>A0A6A6Z974</accession>
<evidence type="ECO:0000313" key="4">
    <source>
        <dbReference type="RefSeq" id="XP_033584530.1"/>
    </source>
</evidence>
<evidence type="ECO:0000313" key="2">
    <source>
        <dbReference type="EMBL" id="KAF2817566.1"/>
    </source>
</evidence>
<evidence type="ECO:0000313" key="3">
    <source>
        <dbReference type="Proteomes" id="UP000504636"/>
    </source>
</evidence>
<dbReference type="AlphaFoldDB" id="A0A6A6Z974"/>
<proteinExistence type="predicted"/>
<feature type="region of interest" description="Disordered" evidence="1">
    <location>
        <begin position="205"/>
        <end position="229"/>
    </location>
</feature>
<evidence type="ECO:0000256" key="1">
    <source>
        <dbReference type="SAM" id="MobiDB-lite"/>
    </source>
</evidence>
<reference evidence="4" key="3">
    <citation type="submission" date="2025-04" db="UniProtKB">
        <authorList>
            <consortium name="RefSeq"/>
        </authorList>
    </citation>
    <scope>IDENTIFICATION</scope>
    <source>
        <strain evidence="4">CBS 304.34</strain>
    </source>
</reference>
<sequence>MPLLILVTQPWKGARPFTQASCNPVRDYRAYGSRRILKISVACGAVRDYSRILKCFGQSVSPYGSIECRGNRNTEKCCPGTGLWSVGLLFTQEQARALENPVRDRVPSYFLYSPHTSRTAPSGRRYPEIEARTNPLRRPIPYGTQPLAASNPLRDPTPCGVQSPTGPNPLRRPNPCGIRSPTGSNPYGTGFSTVCAPCGSPCGNQARAGTKPVREPCPALHTPVRERDC</sequence>